<feature type="domain" description="Surface-adhesin protein E-like" evidence="2">
    <location>
        <begin position="30"/>
        <end position="137"/>
    </location>
</feature>
<keyword evidence="4" id="KW-1185">Reference proteome</keyword>
<dbReference type="OrthoDB" id="8613194at2"/>
<accession>A0A4R7AZ88</accession>
<evidence type="ECO:0000259" key="2">
    <source>
        <dbReference type="Pfam" id="PF16747"/>
    </source>
</evidence>
<evidence type="ECO:0000313" key="4">
    <source>
        <dbReference type="Proteomes" id="UP000295611"/>
    </source>
</evidence>
<organism evidence="3 4">
    <name type="scientific">Paludibacterium purpuratum</name>
    <dbReference type="NCBI Taxonomy" id="1144873"/>
    <lineage>
        <taxon>Bacteria</taxon>
        <taxon>Pseudomonadati</taxon>
        <taxon>Pseudomonadota</taxon>
        <taxon>Betaproteobacteria</taxon>
        <taxon>Neisseriales</taxon>
        <taxon>Chromobacteriaceae</taxon>
        <taxon>Paludibacterium</taxon>
    </lineage>
</organism>
<feature type="chain" id="PRO_5020935810" description="Surface-adhesin protein E-like domain-containing protein" evidence="1">
    <location>
        <begin position="21"/>
        <end position="146"/>
    </location>
</feature>
<dbReference type="RefSeq" id="WP_133682818.1">
    <property type="nucleotide sequence ID" value="NZ_SNZP01000013.1"/>
</dbReference>
<proteinExistence type="predicted"/>
<name>A0A4R7AZ88_9NEIS</name>
<dbReference type="InterPro" id="IPR031939">
    <property type="entry name" value="Adhesin_E-like"/>
</dbReference>
<feature type="signal peptide" evidence="1">
    <location>
        <begin position="1"/>
        <end position="20"/>
    </location>
</feature>
<dbReference type="AlphaFoldDB" id="A0A4R7AZ88"/>
<keyword evidence="1" id="KW-0732">Signal</keyword>
<dbReference type="Proteomes" id="UP000295611">
    <property type="component" value="Unassembled WGS sequence"/>
</dbReference>
<evidence type="ECO:0000313" key="3">
    <source>
        <dbReference type="EMBL" id="TDR73576.1"/>
    </source>
</evidence>
<sequence length="146" mass="17130">MKRAVLSMLCLAACALPAAAAERLADWQVYQRGAALELSIDRNAIWQESDGLAHFVNQERFVQRQYDKHYQVYYWIRRTTGYADCKKYQYVLTSTDFYTDTNRHVWSTMYPVPRYAWKWQPVYQDTLAAAMIDLVCSNPASRKKPE</sequence>
<comment type="caution">
    <text evidence="3">The sequence shown here is derived from an EMBL/GenBank/DDBJ whole genome shotgun (WGS) entry which is preliminary data.</text>
</comment>
<gene>
    <name evidence="3" type="ORF">DFP86_11383</name>
</gene>
<evidence type="ECO:0000256" key="1">
    <source>
        <dbReference type="SAM" id="SignalP"/>
    </source>
</evidence>
<reference evidence="3 4" key="1">
    <citation type="submission" date="2019-03" db="EMBL/GenBank/DDBJ databases">
        <title>Genomic Encyclopedia of Type Strains, Phase III (KMG-III): the genomes of soil and plant-associated and newly described type strains.</title>
        <authorList>
            <person name="Whitman W."/>
        </authorList>
    </citation>
    <scope>NUCLEOTIDE SEQUENCE [LARGE SCALE GENOMIC DNA]</scope>
    <source>
        <strain evidence="3 4">CECT 8976</strain>
    </source>
</reference>
<protein>
    <recommendedName>
        <fullName evidence="2">Surface-adhesin protein E-like domain-containing protein</fullName>
    </recommendedName>
</protein>
<dbReference type="Pfam" id="PF16747">
    <property type="entry name" value="Adhesin_E"/>
    <property type="match status" value="1"/>
</dbReference>
<dbReference type="EMBL" id="SNZP01000013">
    <property type="protein sequence ID" value="TDR73576.1"/>
    <property type="molecule type" value="Genomic_DNA"/>
</dbReference>